<evidence type="ECO:0000256" key="1">
    <source>
        <dbReference type="SAM" id="MobiDB-lite"/>
    </source>
</evidence>
<protein>
    <submittedName>
        <fullName evidence="2">Uncharacterized protein</fullName>
    </submittedName>
</protein>
<comment type="caution">
    <text evidence="2">The sequence shown here is derived from an EMBL/GenBank/DDBJ whole genome shotgun (WGS) entry which is preliminary data.</text>
</comment>
<evidence type="ECO:0000313" key="3">
    <source>
        <dbReference type="Proteomes" id="UP000324767"/>
    </source>
</evidence>
<feature type="compositionally biased region" description="Acidic residues" evidence="1">
    <location>
        <begin position="82"/>
        <end position="116"/>
    </location>
</feature>
<sequence>MVKARRAWIALHGTGSEEGEIERDQLLDDWIEVLDDCAQSQQEITTRRTADLALHEETRQRQEASVATFGQRTRICTHQEAFSEDDTNDEDDEEAEDGGEGDAKEEEEEEEDTNNF</sequence>
<dbReference type="Proteomes" id="UP000324767">
    <property type="component" value="Unassembled WGS sequence"/>
</dbReference>
<name>A0A5M8PH66_9LECA</name>
<feature type="region of interest" description="Disordered" evidence="1">
    <location>
        <begin position="71"/>
        <end position="116"/>
    </location>
</feature>
<gene>
    <name evidence="2" type="ORF">FRX48_07855</name>
</gene>
<reference evidence="2 3" key="1">
    <citation type="submission" date="2019-09" db="EMBL/GenBank/DDBJ databases">
        <title>The hologenome of the rock-dwelling lichen Lasallia pustulata.</title>
        <authorList>
            <person name="Greshake Tzovaras B."/>
            <person name="Segers F."/>
            <person name="Bicker A."/>
            <person name="Dal Grande F."/>
            <person name="Otte J."/>
            <person name="Hankeln T."/>
            <person name="Schmitt I."/>
            <person name="Ebersberger I."/>
        </authorList>
    </citation>
    <scope>NUCLEOTIDE SEQUENCE [LARGE SCALE GENOMIC DNA]</scope>
    <source>
        <strain evidence="2">A1-1</strain>
    </source>
</reference>
<proteinExistence type="predicted"/>
<organism evidence="2 3">
    <name type="scientific">Lasallia pustulata</name>
    <dbReference type="NCBI Taxonomy" id="136370"/>
    <lineage>
        <taxon>Eukaryota</taxon>
        <taxon>Fungi</taxon>
        <taxon>Dikarya</taxon>
        <taxon>Ascomycota</taxon>
        <taxon>Pezizomycotina</taxon>
        <taxon>Lecanoromycetes</taxon>
        <taxon>OSLEUM clade</taxon>
        <taxon>Umbilicariomycetidae</taxon>
        <taxon>Umbilicariales</taxon>
        <taxon>Umbilicariaceae</taxon>
        <taxon>Lasallia</taxon>
    </lineage>
</organism>
<dbReference type="EMBL" id="VXIT01000014">
    <property type="protein sequence ID" value="KAA6408114.1"/>
    <property type="molecule type" value="Genomic_DNA"/>
</dbReference>
<dbReference type="AlphaFoldDB" id="A0A5M8PH66"/>
<evidence type="ECO:0000313" key="2">
    <source>
        <dbReference type="EMBL" id="KAA6408114.1"/>
    </source>
</evidence>
<accession>A0A5M8PH66</accession>